<dbReference type="RefSeq" id="WP_066541064.1">
    <property type="nucleotide sequence ID" value="NZ_CP021422.1"/>
</dbReference>
<name>A0A1Z2XRK1_9FIRM</name>
<evidence type="ECO:0000313" key="3">
    <source>
        <dbReference type="Proteomes" id="UP000196710"/>
    </source>
</evidence>
<reference evidence="2 4" key="3">
    <citation type="submission" date="2020-11" db="EMBL/GenBank/DDBJ databases">
        <title>Closed and high quality bacterial genomes of the OMM12 community.</title>
        <authorList>
            <person name="Marbouty M."/>
            <person name="Lamy-Besnier Q."/>
            <person name="Debarbieux L."/>
            <person name="Koszul R."/>
        </authorList>
    </citation>
    <scope>NUCLEOTIDE SEQUENCE [LARGE SCALE GENOMIC DNA]</scope>
    <source>
        <strain evidence="2 4">KB18</strain>
    </source>
</reference>
<accession>A0A1Z2XRK1</accession>
<dbReference type="Proteomes" id="UP000596035">
    <property type="component" value="Chromosome"/>
</dbReference>
<dbReference type="EMBL" id="CP065321">
    <property type="protein sequence ID" value="QQR30329.1"/>
    <property type="molecule type" value="Genomic_DNA"/>
</dbReference>
<reference evidence="1" key="1">
    <citation type="journal article" date="2017" name="Genome Announc.">
        <title>High-Quality Whole-Genome Sequences of the Oligo-Mouse-Microbiota Bacterial Community.</title>
        <authorList>
            <person name="Garzetti D."/>
            <person name="Brugiroux S."/>
            <person name="Bunk B."/>
            <person name="Pukall R."/>
            <person name="McCoy K.D."/>
            <person name="Macpherson A.J."/>
            <person name="Stecher B."/>
        </authorList>
    </citation>
    <scope>NUCLEOTIDE SEQUENCE</scope>
    <source>
        <strain evidence="1">KB18</strain>
    </source>
</reference>
<reference evidence="3" key="2">
    <citation type="submission" date="2017-05" db="EMBL/GenBank/DDBJ databases">
        <title>Improved OligoMM genomes.</title>
        <authorList>
            <person name="Garzetti D."/>
        </authorList>
    </citation>
    <scope>NUCLEOTIDE SEQUENCE [LARGE SCALE GENOMIC DNA]</scope>
    <source>
        <strain evidence="3">KB18</strain>
    </source>
</reference>
<gene>
    <name evidence="1" type="ORF">ADH66_10535</name>
    <name evidence="2" type="ORF">I5Q82_00850</name>
</gene>
<keyword evidence="3" id="KW-1185">Reference proteome</keyword>
<dbReference type="EMBL" id="CP021422">
    <property type="protein sequence ID" value="ASB41049.1"/>
    <property type="molecule type" value="Genomic_DNA"/>
</dbReference>
<dbReference type="Proteomes" id="UP000196710">
    <property type="component" value="Chromosome"/>
</dbReference>
<protein>
    <submittedName>
        <fullName evidence="2">Uncharacterized protein</fullName>
    </submittedName>
</protein>
<proteinExistence type="predicted"/>
<evidence type="ECO:0000313" key="2">
    <source>
        <dbReference type="EMBL" id="QQR30329.1"/>
    </source>
</evidence>
<organism evidence="2 4">
    <name type="scientific">Acutalibacter muris</name>
    <dbReference type="NCBI Taxonomy" id="1796620"/>
    <lineage>
        <taxon>Bacteria</taxon>
        <taxon>Bacillati</taxon>
        <taxon>Bacillota</taxon>
        <taxon>Clostridia</taxon>
        <taxon>Eubacteriales</taxon>
        <taxon>Acutalibacteraceae</taxon>
        <taxon>Acutalibacter</taxon>
    </lineage>
</organism>
<dbReference type="KEGG" id="amur:ADH66_10535"/>
<evidence type="ECO:0000313" key="4">
    <source>
        <dbReference type="Proteomes" id="UP000596035"/>
    </source>
</evidence>
<dbReference type="AlphaFoldDB" id="A0A1Z2XRK1"/>
<evidence type="ECO:0000313" key="1">
    <source>
        <dbReference type="EMBL" id="ASB41049.1"/>
    </source>
</evidence>
<sequence>MRTNAGYTITDSVHVGDVEFVLGEQENGKQFVTWECKAGNDYCWGHYFDSLAAAKRDLLIRAHEALGGKEPARKPYFFCMTVCARRTGAAIGRRCGVVMADGPEPAEELAWERFGGNSACKLWVDEVPEDGYDYNVYKSEII</sequence>